<evidence type="ECO:0000313" key="2">
    <source>
        <dbReference type="Proteomes" id="UP000187429"/>
    </source>
</evidence>
<proteinExistence type="predicted"/>
<sequence length="80" mass="9278">MEEYLKTYSEINDEDRRAALYSDLNIQKDEDFNWYKECMNVWEKIIVGSAELGYLTDSTPASNSTENKLVLTHPLALKKS</sequence>
<keyword evidence="2" id="KW-1185">Reference proteome</keyword>
<dbReference type="AlphaFoldDB" id="A0A1R1Y4F6"/>
<dbReference type="OrthoDB" id="10250120at2759"/>
<reference evidence="2" key="1">
    <citation type="submission" date="2017-01" db="EMBL/GenBank/DDBJ databases">
        <authorList>
            <person name="Wang Y."/>
            <person name="White M."/>
            <person name="Kvist S."/>
            <person name="Moncalvo J.-M."/>
        </authorList>
    </citation>
    <scope>NUCLEOTIDE SEQUENCE [LARGE SCALE GENOMIC DNA]</scope>
    <source>
        <strain evidence="2">ID-206-W2</strain>
    </source>
</reference>
<comment type="caution">
    <text evidence="1">The sequence shown here is derived from an EMBL/GenBank/DDBJ whole genome shotgun (WGS) entry which is preliminary data.</text>
</comment>
<dbReference type="Proteomes" id="UP000187429">
    <property type="component" value="Unassembled WGS sequence"/>
</dbReference>
<name>A0A1R1Y4F6_9FUNG</name>
<dbReference type="EMBL" id="LSSM01002414">
    <property type="protein sequence ID" value="OMJ21793.1"/>
    <property type="molecule type" value="Genomic_DNA"/>
</dbReference>
<accession>A0A1R1Y4F6</accession>
<gene>
    <name evidence="1" type="ORF">AYI69_g5667</name>
</gene>
<protein>
    <submittedName>
        <fullName evidence="1">Uncharacterized protein</fullName>
    </submittedName>
</protein>
<evidence type="ECO:0000313" key="1">
    <source>
        <dbReference type="EMBL" id="OMJ21793.1"/>
    </source>
</evidence>
<organism evidence="1 2">
    <name type="scientific">Smittium culicis</name>
    <dbReference type="NCBI Taxonomy" id="133412"/>
    <lineage>
        <taxon>Eukaryota</taxon>
        <taxon>Fungi</taxon>
        <taxon>Fungi incertae sedis</taxon>
        <taxon>Zoopagomycota</taxon>
        <taxon>Kickxellomycotina</taxon>
        <taxon>Harpellomycetes</taxon>
        <taxon>Harpellales</taxon>
        <taxon>Legeriomycetaceae</taxon>
        <taxon>Smittium</taxon>
    </lineage>
</organism>